<evidence type="ECO:0000313" key="2">
    <source>
        <dbReference type="Proteomes" id="UP001163603"/>
    </source>
</evidence>
<name>A0ACC0XMF5_9ROSI</name>
<evidence type="ECO:0000313" key="1">
    <source>
        <dbReference type="EMBL" id="KAJ0018831.1"/>
    </source>
</evidence>
<protein>
    <submittedName>
        <fullName evidence="1">Uncharacterized protein</fullName>
    </submittedName>
</protein>
<organism evidence="1 2">
    <name type="scientific">Pistacia integerrima</name>
    <dbReference type="NCBI Taxonomy" id="434235"/>
    <lineage>
        <taxon>Eukaryota</taxon>
        <taxon>Viridiplantae</taxon>
        <taxon>Streptophyta</taxon>
        <taxon>Embryophyta</taxon>
        <taxon>Tracheophyta</taxon>
        <taxon>Spermatophyta</taxon>
        <taxon>Magnoliopsida</taxon>
        <taxon>eudicotyledons</taxon>
        <taxon>Gunneridae</taxon>
        <taxon>Pentapetalae</taxon>
        <taxon>rosids</taxon>
        <taxon>malvids</taxon>
        <taxon>Sapindales</taxon>
        <taxon>Anacardiaceae</taxon>
        <taxon>Pistacia</taxon>
    </lineage>
</organism>
<gene>
    <name evidence="1" type="ORF">Pint_11946</name>
</gene>
<proteinExistence type="predicted"/>
<keyword evidence="2" id="KW-1185">Reference proteome</keyword>
<reference evidence="2" key="1">
    <citation type="journal article" date="2023" name="G3 (Bethesda)">
        <title>Genome assembly and association tests identify interacting loci associated with vigor, precocity, and sex in interspecific pistachio rootstocks.</title>
        <authorList>
            <person name="Palmer W."/>
            <person name="Jacygrad E."/>
            <person name="Sagayaradj S."/>
            <person name="Cavanaugh K."/>
            <person name="Han R."/>
            <person name="Bertier L."/>
            <person name="Beede B."/>
            <person name="Kafkas S."/>
            <person name="Golino D."/>
            <person name="Preece J."/>
            <person name="Michelmore R."/>
        </authorList>
    </citation>
    <scope>NUCLEOTIDE SEQUENCE [LARGE SCALE GENOMIC DNA]</scope>
</reference>
<accession>A0ACC0XMF5</accession>
<sequence length="449" mass="50719">MANGNLNPLSVPIPIFAGRKYDTWRIKMETYFLSQDLWDIVNEGISIPDNTATLSERQQKQLKESRQKNAAALYILQQAVEYDIFSKIYEVKTAKEAWTALKKEFQGNTQPTALSDEDKEQCEKYLPLYKAILEGSLETVQQICHDNKEALKARITVNSDTALHVAVGIGTCKANDIVKYLLDQMPIDDDLLVKKNKEGNTILSVAAIVGNVGAAFMILMKNKHKTLIQDSNNCKRIPLIEAARHGQKKMIEFLLPFSNSYFDYADLTGFSDDSDVSFLNSLIIAGFYGLALKVLQIHGNLATKQLPTEKRETESTHHQALELVKHLCMEIAKSSDRSSILKGPFLLAAELGVCEVVEKIMETYPDAIWFTNKNNHSILHLAVMNRQKKVLRLICGRSGYKHMLLQSQDIDKNNILHLAGKPKSQSNQLPSAALDMQHELQWFKVRRLM</sequence>
<dbReference type="EMBL" id="CM047747">
    <property type="protein sequence ID" value="KAJ0018831.1"/>
    <property type="molecule type" value="Genomic_DNA"/>
</dbReference>
<comment type="caution">
    <text evidence="1">The sequence shown here is derived from an EMBL/GenBank/DDBJ whole genome shotgun (WGS) entry which is preliminary data.</text>
</comment>
<dbReference type="Proteomes" id="UP001163603">
    <property type="component" value="Chromosome 12"/>
</dbReference>